<protein>
    <recommendedName>
        <fullName evidence="5">Glycosyltransferase</fullName>
    </recommendedName>
</protein>
<dbReference type="EMBL" id="CM029041">
    <property type="protein sequence ID" value="KAG2630422.1"/>
    <property type="molecule type" value="Genomic_DNA"/>
</dbReference>
<organism evidence="3 4">
    <name type="scientific">Panicum virgatum</name>
    <name type="common">Blackwell switchgrass</name>
    <dbReference type="NCBI Taxonomy" id="38727"/>
    <lineage>
        <taxon>Eukaryota</taxon>
        <taxon>Viridiplantae</taxon>
        <taxon>Streptophyta</taxon>
        <taxon>Embryophyta</taxon>
        <taxon>Tracheophyta</taxon>
        <taxon>Spermatophyta</taxon>
        <taxon>Magnoliopsida</taxon>
        <taxon>Liliopsida</taxon>
        <taxon>Poales</taxon>
        <taxon>Poaceae</taxon>
        <taxon>PACMAD clade</taxon>
        <taxon>Panicoideae</taxon>
        <taxon>Panicodae</taxon>
        <taxon>Paniceae</taxon>
        <taxon>Panicinae</taxon>
        <taxon>Panicum</taxon>
        <taxon>Panicum sect. Hiantes</taxon>
    </lineage>
</organism>
<dbReference type="Gene3D" id="3.40.50.2000">
    <property type="entry name" value="Glycogen Phosphorylase B"/>
    <property type="match status" value="2"/>
</dbReference>
<evidence type="ECO:0000256" key="2">
    <source>
        <dbReference type="ARBA" id="ARBA00022679"/>
    </source>
</evidence>
<dbReference type="PANTHER" id="PTHR48048:SF23">
    <property type="entry name" value="GLYCOSYLTRANSFERASE"/>
    <property type="match status" value="1"/>
</dbReference>
<sequence>MARKTVVLFPGVGVGHLAPMLELAKAFLRHGGGAVYVAVAVAELPVMATGFAATVARAEDANASVAFHFLPPPPPAPGGGSGEPEPEQDVLARMLRFLRATNAPLRDLLRSLLPPVGALVLDMFCGDALDVAAELGVPAYFFFPSGAAGLAVFLALPARRASMSTSFAGLGASTVLSFPGAPPFKVSEMAEGLSDDGEVCRAILRVASRIPDARGILVNSFESLEPRAVRALRDGLCVPGRATPPVYCVGPLVSPGGGDGEEHECLRLMDAQPDRSVVFLCFGSMGAFPKSQLAEIAAGLEKSGHRFLWVLWSSPPPSAAGEPFDGDDDLDALLPAGFLERTRDRGLAVGSWAPQVDVQRHRAAGAFVTHCGWNSTLEGVAAGLPLLCWPLYAEQKNNSKQHLNPPT</sequence>
<dbReference type="SUPFAM" id="SSF53756">
    <property type="entry name" value="UDP-Glycosyltransferase/glycogen phosphorylase"/>
    <property type="match status" value="1"/>
</dbReference>
<keyword evidence="2" id="KW-0808">Transferase</keyword>
<evidence type="ECO:0008006" key="5">
    <source>
        <dbReference type="Google" id="ProtNLM"/>
    </source>
</evidence>
<evidence type="ECO:0000313" key="4">
    <source>
        <dbReference type="Proteomes" id="UP000823388"/>
    </source>
</evidence>
<comment type="caution">
    <text evidence="3">The sequence shown here is derived from an EMBL/GenBank/DDBJ whole genome shotgun (WGS) entry which is preliminary data.</text>
</comment>
<proteinExistence type="inferred from homology"/>
<accession>A0A8T0V1U4</accession>
<dbReference type="FunFam" id="3.40.50.2000:FF:000056">
    <property type="entry name" value="Glycosyltransferase"/>
    <property type="match status" value="1"/>
</dbReference>
<name>A0A8T0V1U4_PANVG</name>
<dbReference type="PANTHER" id="PTHR48048">
    <property type="entry name" value="GLYCOSYLTRANSFERASE"/>
    <property type="match status" value="1"/>
</dbReference>
<gene>
    <name evidence="3" type="ORF">PVAP13_3KG267200</name>
</gene>
<evidence type="ECO:0000256" key="1">
    <source>
        <dbReference type="ARBA" id="ARBA00009995"/>
    </source>
</evidence>
<comment type="similarity">
    <text evidence="1">Belongs to the UDP-glycosyltransferase family.</text>
</comment>
<dbReference type="Proteomes" id="UP000823388">
    <property type="component" value="Chromosome 3K"/>
</dbReference>
<dbReference type="InterPro" id="IPR002213">
    <property type="entry name" value="UDP_glucos_trans"/>
</dbReference>
<dbReference type="OrthoDB" id="5835829at2759"/>
<dbReference type="InterPro" id="IPR050481">
    <property type="entry name" value="UDP-glycosyltransf_plant"/>
</dbReference>
<dbReference type="FunFam" id="3.40.50.2000:FF:000082">
    <property type="entry name" value="Glycosyltransferase"/>
    <property type="match status" value="1"/>
</dbReference>
<evidence type="ECO:0000313" key="3">
    <source>
        <dbReference type="EMBL" id="KAG2630422.1"/>
    </source>
</evidence>
<dbReference type="Pfam" id="PF00201">
    <property type="entry name" value="UDPGT"/>
    <property type="match status" value="1"/>
</dbReference>
<dbReference type="GO" id="GO:0035251">
    <property type="term" value="F:UDP-glucosyltransferase activity"/>
    <property type="evidence" value="ECO:0007669"/>
    <property type="project" value="InterPro"/>
</dbReference>
<keyword evidence="4" id="KW-1185">Reference proteome</keyword>
<dbReference type="CDD" id="cd03784">
    <property type="entry name" value="GT1_Gtf-like"/>
    <property type="match status" value="1"/>
</dbReference>
<reference evidence="3" key="1">
    <citation type="submission" date="2020-05" db="EMBL/GenBank/DDBJ databases">
        <title>WGS assembly of Panicum virgatum.</title>
        <authorList>
            <person name="Lovell J.T."/>
            <person name="Jenkins J."/>
            <person name="Shu S."/>
            <person name="Juenger T.E."/>
            <person name="Schmutz J."/>
        </authorList>
    </citation>
    <scope>NUCLEOTIDE SEQUENCE</scope>
    <source>
        <strain evidence="3">AP13</strain>
    </source>
</reference>
<dbReference type="AlphaFoldDB" id="A0A8T0V1U4"/>